<proteinExistence type="predicted"/>
<reference evidence="2 3" key="2">
    <citation type="submission" date="2019-01" db="EMBL/GenBank/DDBJ databases">
        <title>The decoding of complex shrimp genome reveals the adaptation for benthos swimmer, frequently molting mechanism and breeding impact on genome.</title>
        <authorList>
            <person name="Sun Y."/>
            <person name="Gao Y."/>
            <person name="Yu Y."/>
        </authorList>
    </citation>
    <scope>NUCLEOTIDE SEQUENCE [LARGE SCALE GENOMIC DNA]</scope>
    <source>
        <tissue evidence="2">Muscle</tissue>
    </source>
</reference>
<comment type="caution">
    <text evidence="2">The sequence shown here is derived from an EMBL/GenBank/DDBJ whole genome shotgun (WGS) entry which is preliminary data.</text>
</comment>
<keyword evidence="1" id="KW-0472">Membrane</keyword>
<keyword evidence="1" id="KW-1133">Transmembrane helix</keyword>
<evidence type="ECO:0000313" key="2">
    <source>
        <dbReference type="EMBL" id="ROT61443.1"/>
    </source>
</evidence>
<protein>
    <submittedName>
        <fullName evidence="2">Uncharacterized protein</fullName>
    </submittedName>
</protein>
<evidence type="ECO:0000313" key="3">
    <source>
        <dbReference type="Proteomes" id="UP000283509"/>
    </source>
</evidence>
<dbReference type="Proteomes" id="UP000283509">
    <property type="component" value="Unassembled WGS sequence"/>
</dbReference>
<organism evidence="2 3">
    <name type="scientific">Penaeus vannamei</name>
    <name type="common">Whiteleg shrimp</name>
    <name type="synonym">Litopenaeus vannamei</name>
    <dbReference type="NCBI Taxonomy" id="6689"/>
    <lineage>
        <taxon>Eukaryota</taxon>
        <taxon>Metazoa</taxon>
        <taxon>Ecdysozoa</taxon>
        <taxon>Arthropoda</taxon>
        <taxon>Crustacea</taxon>
        <taxon>Multicrustacea</taxon>
        <taxon>Malacostraca</taxon>
        <taxon>Eumalacostraca</taxon>
        <taxon>Eucarida</taxon>
        <taxon>Decapoda</taxon>
        <taxon>Dendrobranchiata</taxon>
        <taxon>Penaeoidea</taxon>
        <taxon>Penaeidae</taxon>
        <taxon>Penaeus</taxon>
    </lineage>
</organism>
<dbReference type="STRING" id="6689.A0A423SBB7"/>
<accession>A0A423SBB7</accession>
<dbReference type="AlphaFoldDB" id="A0A423SBB7"/>
<feature type="transmembrane region" description="Helical" evidence="1">
    <location>
        <begin position="15"/>
        <end position="33"/>
    </location>
</feature>
<gene>
    <name evidence="2" type="ORF">C7M84_020782</name>
</gene>
<sequence length="373" mass="40449">MVVKPDYLAVVQGRQVLFCAFPSFLIAAATRVTSKPFPQRKHFSTQIHTEVYVRSVTLFQNMCKRGRKDEGKIVPSLFFFLSLSLLFLSFSSPHSFFHHFLSSSAFPPSSVSCLSPSSSHFLLYLLLPPLPYLIASPPPSYFPPSPISLPFLPFPLPSLPPLIASPLSPNDPLSSSQYLSPPSTHLPTWSHSPSPSSPFLFCVPSFIPSPLPFTSPIFPSLPLLSFLSIPLLSSPLVTPTSPPVPATLPSLSSLPPLSSPSLPQLFPPLPSPTYPHSSSLSPHFPSSPSLPHFLSLSPPSPSFPPTRHFLSLSLLPPLLPSHPHSLSPPSPRFPSLPLSLCSVAPGIMGLDAHHFCKWEPGQRQLSPVCLALL</sequence>
<reference evidence="2 3" key="1">
    <citation type="submission" date="2018-04" db="EMBL/GenBank/DDBJ databases">
        <authorList>
            <person name="Zhang X."/>
            <person name="Yuan J."/>
            <person name="Li F."/>
            <person name="Xiang J."/>
        </authorList>
    </citation>
    <scope>NUCLEOTIDE SEQUENCE [LARGE SCALE GENOMIC DNA]</scope>
    <source>
        <tissue evidence="2">Muscle</tissue>
    </source>
</reference>
<name>A0A423SBB7_PENVA</name>
<evidence type="ECO:0000256" key="1">
    <source>
        <dbReference type="SAM" id="Phobius"/>
    </source>
</evidence>
<feature type="transmembrane region" description="Helical" evidence="1">
    <location>
        <begin position="74"/>
        <end position="97"/>
    </location>
</feature>
<keyword evidence="1" id="KW-0812">Transmembrane</keyword>
<dbReference type="EMBL" id="QCYY01004165">
    <property type="protein sequence ID" value="ROT61443.1"/>
    <property type="molecule type" value="Genomic_DNA"/>
</dbReference>
<keyword evidence="3" id="KW-1185">Reference proteome</keyword>